<dbReference type="InterPro" id="IPR002123">
    <property type="entry name" value="Plipid/glycerol_acylTrfase"/>
</dbReference>
<reference evidence="10 11" key="1">
    <citation type="submission" date="2021-03" db="EMBL/GenBank/DDBJ databases">
        <title>Thermosipho ferrireducens sp.nov., an anaerobic thermophilic iron-reducing bacterium isolated from a deep-sea hydrothermal sulfide deposits.</title>
        <authorList>
            <person name="Zeng X."/>
            <person name="Chen Y."/>
            <person name="Shao Z."/>
        </authorList>
    </citation>
    <scope>NUCLEOTIDE SEQUENCE [LARGE SCALE GENOMIC DNA]</scope>
    <source>
        <strain evidence="10 11">JL129W03</strain>
    </source>
</reference>
<proteinExistence type="inferred from homology"/>
<evidence type="ECO:0000256" key="4">
    <source>
        <dbReference type="ARBA" id="ARBA00022679"/>
    </source>
</evidence>
<comment type="similarity">
    <text evidence="2 7">Belongs to the 1-acyl-sn-glycerol-3-phosphate acyltransferase family.</text>
</comment>
<keyword evidence="6 7" id="KW-0012">Acyltransferase</keyword>
<keyword evidence="8" id="KW-0472">Membrane</keyword>
<evidence type="ECO:0000256" key="7">
    <source>
        <dbReference type="RuleBase" id="RU361267"/>
    </source>
</evidence>
<dbReference type="NCBIfam" id="TIGR00530">
    <property type="entry name" value="AGP_acyltrn"/>
    <property type="match status" value="1"/>
</dbReference>
<accession>A0ABX7S9G0</accession>
<feature type="domain" description="Phospholipid/glycerol acyltransferase" evidence="9">
    <location>
        <begin position="92"/>
        <end position="205"/>
    </location>
</feature>
<keyword evidence="7" id="KW-0594">Phospholipid biosynthesis</keyword>
<dbReference type="InterPro" id="IPR004552">
    <property type="entry name" value="AGP_acyltrans"/>
</dbReference>
<comment type="pathway">
    <text evidence="1">Lipid metabolism.</text>
</comment>
<comment type="catalytic activity">
    <reaction evidence="7">
        <text>a 1-acyl-sn-glycero-3-phosphate + an acyl-CoA = a 1,2-diacyl-sn-glycero-3-phosphate + CoA</text>
        <dbReference type="Rhea" id="RHEA:19709"/>
        <dbReference type="ChEBI" id="CHEBI:57287"/>
        <dbReference type="ChEBI" id="CHEBI:57970"/>
        <dbReference type="ChEBI" id="CHEBI:58342"/>
        <dbReference type="ChEBI" id="CHEBI:58608"/>
        <dbReference type="EC" id="2.3.1.51"/>
    </reaction>
</comment>
<evidence type="ECO:0000256" key="8">
    <source>
        <dbReference type="SAM" id="Phobius"/>
    </source>
</evidence>
<dbReference type="SMART" id="SM00563">
    <property type="entry name" value="PlsC"/>
    <property type="match status" value="1"/>
</dbReference>
<evidence type="ECO:0000256" key="1">
    <source>
        <dbReference type="ARBA" id="ARBA00005189"/>
    </source>
</evidence>
<sequence>MECFRTKARDSIMGTKIKNFIMTLYFLIGAVIYIFIYGAIVLVVGFIIRLFSKKAAKRFVINQVVIFGRMAFKLLGIKVYKFGDIPPVDENFLVVANHQSALDIPMILGFCAPVAFIAKKELGKLPGINWYLKYLGSVLIDRGNIRQTAVALKEVVKKMKSGTHFVIFPEGTRSRDGKMLPFKPRSLELAFRNGIKVLPVSIWGNHKILKKKSLVVHRTPAGIKIHDLVDPKEFQNEEEFRLYVENVIKNGVKEIERRLDNEESKG</sequence>
<dbReference type="PANTHER" id="PTHR10434:SF64">
    <property type="entry name" value="1-ACYL-SN-GLYCEROL-3-PHOSPHATE ACYLTRANSFERASE-RELATED"/>
    <property type="match status" value="1"/>
</dbReference>
<evidence type="ECO:0000256" key="3">
    <source>
        <dbReference type="ARBA" id="ARBA00022516"/>
    </source>
</evidence>
<dbReference type="SUPFAM" id="SSF69593">
    <property type="entry name" value="Glycerol-3-phosphate (1)-acyltransferase"/>
    <property type="match status" value="1"/>
</dbReference>
<comment type="domain">
    <text evidence="7">The HXXXXD motif is essential for acyltransferase activity and may constitute the binding site for the phosphate moiety of the glycerol-3-phosphate.</text>
</comment>
<evidence type="ECO:0000256" key="6">
    <source>
        <dbReference type="ARBA" id="ARBA00023315"/>
    </source>
</evidence>
<dbReference type="Pfam" id="PF01553">
    <property type="entry name" value="Acyltransferase"/>
    <property type="match status" value="1"/>
</dbReference>
<protein>
    <recommendedName>
        <fullName evidence="7">1-acyl-sn-glycerol-3-phosphate acyltransferase</fullName>
        <ecNumber evidence="7">2.3.1.51</ecNumber>
    </recommendedName>
</protein>
<dbReference type="GO" id="GO:0016746">
    <property type="term" value="F:acyltransferase activity"/>
    <property type="evidence" value="ECO:0007669"/>
    <property type="project" value="UniProtKB-KW"/>
</dbReference>
<evidence type="ECO:0000256" key="2">
    <source>
        <dbReference type="ARBA" id="ARBA00008655"/>
    </source>
</evidence>
<evidence type="ECO:0000313" key="11">
    <source>
        <dbReference type="Proteomes" id="UP000671862"/>
    </source>
</evidence>
<evidence type="ECO:0000259" key="9">
    <source>
        <dbReference type="SMART" id="SM00563"/>
    </source>
</evidence>
<keyword evidence="3 7" id="KW-0444">Lipid biosynthesis</keyword>
<name>A0ABX7S9G0_9BACT</name>
<feature type="transmembrane region" description="Helical" evidence="8">
    <location>
        <begin position="20"/>
        <end position="48"/>
    </location>
</feature>
<dbReference type="EC" id="2.3.1.51" evidence="7"/>
<evidence type="ECO:0000313" key="10">
    <source>
        <dbReference type="EMBL" id="QTA37996.1"/>
    </source>
</evidence>
<keyword evidence="8" id="KW-1133">Transmembrane helix</keyword>
<organism evidence="10 11">
    <name type="scientific">Thermosipho ferrireducens</name>
    <dbReference type="NCBI Taxonomy" id="2571116"/>
    <lineage>
        <taxon>Bacteria</taxon>
        <taxon>Thermotogati</taxon>
        <taxon>Thermotogota</taxon>
        <taxon>Thermotogae</taxon>
        <taxon>Thermotogales</taxon>
        <taxon>Fervidobacteriaceae</taxon>
        <taxon>Thermosipho</taxon>
    </lineage>
</organism>
<gene>
    <name evidence="10" type="ORF">JYK00_00115</name>
</gene>
<keyword evidence="8" id="KW-0812">Transmembrane</keyword>
<keyword evidence="7" id="KW-1208">Phospholipid metabolism</keyword>
<dbReference type="PANTHER" id="PTHR10434">
    <property type="entry name" value="1-ACYL-SN-GLYCEROL-3-PHOSPHATE ACYLTRANSFERASE"/>
    <property type="match status" value="1"/>
</dbReference>
<dbReference type="CDD" id="cd07989">
    <property type="entry name" value="LPLAT_AGPAT-like"/>
    <property type="match status" value="1"/>
</dbReference>
<dbReference type="Proteomes" id="UP000671862">
    <property type="component" value="Chromosome"/>
</dbReference>
<evidence type="ECO:0000256" key="5">
    <source>
        <dbReference type="ARBA" id="ARBA00023098"/>
    </source>
</evidence>
<keyword evidence="4 7" id="KW-0808">Transferase</keyword>
<keyword evidence="5 7" id="KW-0443">Lipid metabolism</keyword>
<keyword evidence="11" id="KW-1185">Reference proteome</keyword>
<dbReference type="EMBL" id="CP071446">
    <property type="protein sequence ID" value="QTA37996.1"/>
    <property type="molecule type" value="Genomic_DNA"/>
</dbReference>